<reference evidence="6 7" key="1">
    <citation type="submission" date="2014-04" db="EMBL/GenBank/DDBJ databases">
        <authorList>
            <consortium name="DOE Joint Genome Institute"/>
            <person name="Kuo A."/>
            <person name="Tarkka M."/>
            <person name="Buscot F."/>
            <person name="Kohler A."/>
            <person name="Nagy L.G."/>
            <person name="Floudas D."/>
            <person name="Copeland A."/>
            <person name="Barry K.W."/>
            <person name="Cichocki N."/>
            <person name="Veneault-Fourrey C."/>
            <person name="LaButti K."/>
            <person name="Lindquist E.A."/>
            <person name="Lipzen A."/>
            <person name="Lundell T."/>
            <person name="Morin E."/>
            <person name="Murat C."/>
            <person name="Sun H."/>
            <person name="Tunlid A."/>
            <person name="Henrissat B."/>
            <person name="Grigoriev I.V."/>
            <person name="Hibbett D.S."/>
            <person name="Martin F."/>
            <person name="Nordberg H.P."/>
            <person name="Cantor M.N."/>
            <person name="Hua S.X."/>
        </authorList>
    </citation>
    <scope>NUCLEOTIDE SEQUENCE [LARGE SCALE GENOMIC DNA]</scope>
    <source>
        <strain evidence="6 7">F 1598</strain>
    </source>
</reference>
<dbReference type="EMBL" id="KN832970">
    <property type="protein sequence ID" value="KIM92005.1"/>
    <property type="molecule type" value="Genomic_DNA"/>
</dbReference>
<dbReference type="HOGENOM" id="CLU_159036_0_0_1"/>
<dbReference type="GO" id="GO:0016592">
    <property type="term" value="C:mediator complex"/>
    <property type="evidence" value="ECO:0007669"/>
    <property type="project" value="InterPro"/>
</dbReference>
<sequence length="131" mass="14988">IVRFTIHDVLTAFVTLSYSDSHPVLITETVTAFGPRERKSPHSRSDYLVYQNLSQQIAKMVQWHPRVSFQSLVNLFCSYSGLFVDRCTNCQRVLSVEGHVPPVSRIWTVSSTGNENEKGQWQPRHITCLHS</sequence>
<name>A0A0C3G6Z2_PILCF</name>
<dbReference type="GO" id="GO:0003713">
    <property type="term" value="F:transcription coactivator activity"/>
    <property type="evidence" value="ECO:0007669"/>
    <property type="project" value="TreeGrafter"/>
</dbReference>
<dbReference type="Proteomes" id="UP000054166">
    <property type="component" value="Unassembled WGS sequence"/>
</dbReference>
<dbReference type="PANTHER" id="PTHR13130">
    <property type="entry name" value="34 KDA TRANSCRIPTIONAL CO-ACTIVATOR-RELATED"/>
    <property type="match status" value="1"/>
</dbReference>
<dbReference type="Pfam" id="PF11571">
    <property type="entry name" value="Med27"/>
    <property type="match status" value="1"/>
</dbReference>
<keyword evidence="4" id="KW-0804">Transcription</keyword>
<dbReference type="STRING" id="765440.A0A0C3G6Z2"/>
<organism evidence="6 7">
    <name type="scientific">Piloderma croceum (strain F 1598)</name>
    <dbReference type="NCBI Taxonomy" id="765440"/>
    <lineage>
        <taxon>Eukaryota</taxon>
        <taxon>Fungi</taxon>
        <taxon>Dikarya</taxon>
        <taxon>Basidiomycota</taxon>
        <taxon>Agaricomycotina</taxon>
        <taxon>Agaricomycetes</taxon>
        <taxon>Agaricomycetidae</taxon>
        <taxon>Atheliales</taxon>
        <taxon>Atheliaceae</taxon>
        <taxon>Piloderma</taxon>
    </lineage>
</organism>
<dbReference type="AlphaFoldDB" id="A0A0C3G6Z2"/>
<dbReference type="PANTHER" id="PTHR13130:SF4">
    <property type="entry name" value="MEDIATOR OF RNA POLYMERASE II TRANSCRIPTION SUBUNIT 27"/>
    <property type="match status" value="1"/>
</dbReference>
<keyword evidence="7" id="KW-1185">Reference proteome</keyword>
<feature type="non-terminal residue" evidence="6">
    <location>
        <position position="1"/>
    </location>
</feature>
<accession>A0A0C3G6Z2</accession>
<dbReference type="InterPro" id="IPR021627">
    <property type="entry name" value="Mediator_Med27"/>
</dbReference>
<evidence type="ECO:0000313" key="7">
    <source>
        <dbReference type="Proteomes" id="UP000054166"/>
    </source>
</evidence>
<keyword evidence="5" id="KW-0539">Nucleus</keyword>
<dbReference type="InParanoid" id="A0A0C3G6Z2"/>
<keyword evidence="3" id="KW-0805">Transcription regulation</keyword>
<evidence type="ECO:0000313" key="6">
    <source>
        <dbReference type="EMBL" id="KIM92005.1"/>
    </source>
</evidence>
<evidence type="ECO:0000256" key="5">
    <source>
        <dbReference type="ARBA" id="ARBA00023242"/>
    </source>
</evidence>
<dbReference type="GO" id="GO:0006357">
    <property type="term" value="P:regulation of transcription by RNA polymerase II"/>
    <property type="evidence" value="ECO:0007669"/>
    <property type="project" value="TreeGrafter"/>
</dbReference>
<reference evidence="7" key="2">
    <citation type="submission" date="2015-01" db="EMBL/GenBank/DDBJ databases">
        <title>Evolutionary Origins and Diversification of the Mycorrhizal Mutualists.</title>
        <authorList>
            <consortium name="DOE Joint Genome Institute"/>
            <consortium name="Mycorrhizal Genomics Consortium"/>
            <person name="Kohler A."/>
            <person name="Kuo A."/>
            <person name="Nagy L.G."/>
            <person name="Floudas D."/>
            <person name="Copeland A."/>
            <person name="Barry K.W."/>
            <person name="Cichocki N."/>
            <person name="Veneault-Fourrey C."/>
            <person name="LaButti K."/>
            <person name="Lindquist E.A."/>
            <person name="Lipzen A."/>
            <person name="Lundell T."/>
            <person name="Morin E."/>
            <person name="Murat C."/>
            <person name="Riley R."/>
            <person name="Ohm R."/>
            <person name="Sun H."/>
            <person name="Tunlid A."/>
            <person name="Henrissat B."/>
            <person name="Grigoriev I.V."/>
            <person name="Hibbett D.S."/>
            <person name="Martin F."/>
        </authorList>
    </citation>
    <scope>NUCLEOTIDE SEQUENCE [LARGE SCALE GENOMIC DNA]</scope>
    <source>
        <strain evidence="7">F 1598</strain>
    </source>
</reference>
<dbReference type="OrthoDB" id="10261040at2759"/>
<protein>
    <submittedName>
        <fullName evidence="6">Uncharacterized protein</fullName>
    </submittedName>
</protein>
<comment type="subcellular location">
    <subcellularLocation>
        <location evidence="1">Nucleus</location>
    </subcellularLocation>
</comment>
<evidence type="ECO:0000256" key="4">
    <source>
        <dbReference type="ARBA" id="ARBA00023163"/>
    </source>
</evidence>
<evidence type="ECO:0000256" key="1">
    <source>
        <dbReference type="ARBA" id="ARBA00004123"/>
    </source>
</evidence>
<gene>
    <name evidence="6" type="ORF">PILCRDRAFT_108120</name>
</gene>
<proteinExistence type="inferred from homology"/>
<comment type="similarity">
    <text evidence="2">Belongs to the Mediator complex subunit 27 family.</text>
</comment>
<evidence type="ECO:0000256" key="3">
    <source>
        <dbReference type="ARBA" id="ARBA00023015"/>
    </source>
</evidence>
<evidence type="ECO:0000256" key="2">
    <source>
        <dbReference type="ARBA" id="ARBA00008048"/>
    </source>
</evidence>